<keyword evidence="1 8" id="KW-0639">Primosome</keyword>
<evidence type="ECO:0000256" key="3">
    <source>
        <dbReference type="ARBA" id="ARBA00022723"/>
    </source>
</evidence>
<sequence>MEQDALISAPGQARLKRVARVLIDSSVPHLDRLFDYEVPESMHAAAQVGVRVKVPFGPQQLAGFIVELLEDHQPAMKLRPLSKIISERVVLHPDVLAAASLVAARYAGTLWDVVRLAVPTRAAKVEAEELVTAPALALGDAPNQLEHYEQGSAVLQDWADGATRRAVASWAPNFHGSWPGFLLDAARPVLQRGARVLIVVPDARDLDLLCAHLDEQLGAQSYARLQADDGPTPRYRNFLRAIGGHVQLVVGTRSAALCHVPDLELMIIWQDADRSHRELRAPYQHSREVALLRSQQAGISLLLASPSRSVEAQRLVATGWASELKLPRDTLRAHTPRVVATTNDFELGRDPLLARVRIPSLAWREATKALETGPVLVQVARTGFMPALACQDCRAPARCRLCQGPLQLAGKQSHVGCRWCGEQFHDYRCGQCGSPRVRAASIGADRTAEELGLAFPKVKVLSSTGAKPLASLGDKPALVVATPGVEPVVEGGYAAVLLLDADKMLAYDSLRNTEEVLARWFTAACLARSSGVVVLTGSPSPAGAALVRWDAAGFADRELAERREVGLPPAVRSALVSGPGAERLVAALDDDIRALVAIHGPSIIDGPPVEHRYVLFFSYAHGQAVTEALRALRARMSAAKEPVATIAVDPDEVL</sequence>
<dbReference type="GO" id="GO:0006310">
    <property type="term" value="P:DNA recombination"/>
    <property type="evidence" value="ECO:0007669"/>
    <property type="project" value="InterPro"/>
</dbReference>
<organism evidence="10 11">
    <name type="scientific">Glutamicibacter soli</name>
    <dbReference type="NCBI Taxonomy" id="453836"/>
    <lineage>
        <taxon>Bacteria</taxon>
        <taxon>Bacillati</taxon>
        <taxon>Actinomycetota</taxon>
        <taxon>Actinomycetes</taxon>
        <taxon>Micrococcales</taxon>
        <taxon>Micrococcaceae</taxon>
        <taxon>Glutamicibacter</taxon>
    </lineage>
</organism>
<feature type="binding site" evidence="8">
    <location>
        <position position="399"/>
    </location>
    <ligand>
        <name>Zn(2+)</name>
        <dbReference type="ChEBI" id="CHEBI:29105"/>
        <label>2</label>
    </ligand>
</feature>
<comment type="subunit">
    <text evidence="8">Component of the replication restart primosome.</text>
</comment>
<feature type="binding site" evidence="8">
    <location>
        <position position="402"/>
    </location>
    <ligand>
        <name>Zn(2+)</name>
        <dbReference type="ChEBI" id="CHEBI:29105"/>
        <label>2</label>
    </ligand>
</feature>
<dbReference type="PANTHER" id="PTHR30580">
    <property type="entry name" value="PRIMOSOMAL PROTEIN N"/>
    <property type="match status" value="1"/>
</dbReference>
<dbReference type="GO" id="GO:0005524">
    <property type="term" value="F:ATP binding"/>
    <property type="evidence" value="ECO:0007669"/>
    <property type="project" value="UniProtKB-UniRule"/>
</dbReference>
<protein>
    <recommendedName>
        <fullName evidence="8">Probable replication restart protein PriA</fullName>
    </recommendedName>
    <alternativeName>
        <fullName evidence="8">Putative ATP-dependent DNA helicase PriA</fullName>
    </alternativeName>
</protein>
<feature type="domain" description="Primosomal protein N' 3' DNA-binding" evidence="9">
    <location>
        <begin position="21"/>
        <end position="119"/>
    </location>
</feature>
<dbReference type="InterPro" id="IPR027417">
    <property type="entry name" value="P-loop_NTPase"/>
</dbReference>
<dbReference type="InterPro" id="IPR042115">
    <property type="entry name" value="PriA_3primeBD_sf"/>
</dbReference>
<keyword evidence="11" id="KW-1185">Reference proteome</keyword>
<dbReference type="GO" id="GO:0006270">
    <property type="term" value="P:DNA replication initiation"/>
    <property type="evidence" value="ECO:0007669"/>
    <property type="project" value="TreeGrafter"/>
</dbReference>
<dbReference type="SUPFAM" id="SSF52540">
    <property type="entry name" value="P-loop containing nucleoside triphosphate hydrolases"/>
    <property type="match status" value="1"/>
</dbReference>
<feature type="binding site" evidence="8">
    <location>
        <position position="417"/>
    </location>
    <ligand>
        <name>Zn(2+)</name>
        <dbReference type="ChEBI" id="CHEBI:29105"/>
        <label>2</label>
    </ligand>
</feature>
<keyword evidence="2 8" id="KW-0235">DNA replication</keyword>
<comment type="cofactor">
    <cofactor evidence="8">
        <name>Zn(2+)</name>
        <dbReference type="ChEBI" id="CHEBI:29105"/>
    </cofactor>
    <text evidence="8">Binds 2 zinc ions per subunit.</text>
</comment>
<evidence type="ECO:0000256" key="5">
    <source>
        <dbReference type="ARBA" id="ARBA00022833"/>
    </source>
</evidence>
<feature type="binding site" evidence="8">
    <location>
        <position position="393"/>
    </location>
    <ligand>
        <name>Zn(2+)</name>
        <dbReference type="ChEBI" id="CHEBI:29105"/>
        <label>1</label>
    </ligand>
</feature>
<gene>
    <name evidence="8" type="primary">priA</name>
    <name evidence="10" type="ORF">C1H84_00650</name>
</gene>
<comment type="caution">
    <text evidence="10">The sequence shown here is derived from an EMBL/GenBank/DDBJ whole genome shotgun (WGS) entry which is preliminary data.</text>
</comment>
<evidence type="ECO:0000259" key="9">
    <source>
        <dbReference type="Pfam" id="PF17764"/>
    </source>
</evidence>
<dbReference type="RefSeq" id="WP_113606275.1">
    <property type="nucleotide sequence ID" value="NZ_POAF01000001.1"/>
</dbReference>
<comment type="caution">
    <text evidence="8">As this protein does not have any detectable helicase domains, it probably does not have helicase activity.</text>
</comment>
<feature type="binding site" evidence="8">
    <location>
        <position position="420"/>
    </location>
    <ligand>
        <name>Zn(2+)</name>
        <dbReference type="ChEBI" id="CHEBI:29105"/>
        <label>2</label>
    </ligand>
</feature>
<keyword evidence="7 8" id="KW-0238">DNA-binding</keyword>
<feature type="binding site" evidence="8">
    <location>
        <position position="429"/>
    </location>
    <ligand>
        <name>Zn(2+)</name>
        <dbReference type="ChEBI" id="CHEBI:29105"/>
        <label>1</label>
    </ligand>
</feature>
<keyword evidence="4 8" id="KW-0547">Nucleotide-binding</keyword>
<dbReference type="Gene3D" id="3.40.1440.60">
    <property type="entry name" value="PriA, 3(prime) DNA-binding domain"/>
    <property type="match status" value="1"/>
</dbReference>
<evidence type="ECO:0000256" key="8">
    <source>
        <dbReference type="HAMAP-Rule" id="MF_00983"/>
    </source>
</evidence>
<dbReference type="HAMAP" id="MF_00983">
    <property type="entry name" value="PriA"/>
    <property type="match status" value="1"/>
</dbReference>
<evidence type="ECO:0000256" key="1">
    <source>
        <dbReference type="ARBA" id="ARBA00022515"/>
    </source>
</evidence>
<dbReference type="GO" id="GO:0008270">
    <property type="term" value="F:zinc ion binding"/>
    <property type="evidence" value="ECO:0007669"/>
    <property type="project" value="UniProtKB-UniRule"/>
</dbReference>
<dbReference type="Gene3D" id="3.40.50.300">
    <property type="entry name" value="P-loop containing nucleotide triphosphate hydrolases"/>
    <property type="match status" value="1"/>
</dbReference>
<dbReference type="InterPro" id="IPR041222">
    <property type="entry name" value="PriA_3primeBD"/>
</dbReference>
<comment type="similarity">
    <text evidence="8">Belongs to the helicase family. PriA subfamily.</text>
</comment>
<proteinExistence type="inferred from homology"/>
<keyword evidence="5 8" id="KW-0862">Zinc</keyword>
<evidence type="ECO:0000256" key="6">
    <source>
        <dbReference type="ARBA" id="ARBA00022840"/>
    </source>
</evidence>
<evidence type="ECO:0000313" key="10">
    <source>
        <dbReference type="EMBL" id="RBM03850.1"/>
    </source>
</evidence>
<feature type="binding site" evidence="8">
    <location>
        <position position="390"/>
    </location>
    <ligand>
        <name>Zn(2+)</name>
        <dbReference type="ChEBI" id="CHEBI:29105"/>
        <label>1</label>
    </ligand>
</feature>
<keyword evidence="6 8" id="KW-0067">ATP-binding</keyword>
<name>A0A365YNL0_9MICC</name>
<dbReference type="InterPro" id="IPR005259">
    <property type="entry name" value="PriA"/>
</dbReference>
<evidence type="ECO:0000313" key="11">
    <source>
        <dbReference type="Proteomes" id="UP000252167"/>
    </source>
</evidence>
<dbReference type="Pfam" id="PF17764">
    <property type="entry name" value="PriA_3primeBD"/>
    <property type="match status" value="1"/>
</dbReference>
<dbReference type="Proteomes" id="UP000252167">
    <property type="component" value="Unassembled WGS sequence"/>
</dbReference>
<evidence type="ECO:0000256" key="7">
    <source>
        <dbReference type="ARBA" id="ARBA00023125"/>
    </source>
</evidence>
<dbReference type="AlphaFoldDB" id="A0A365YNL0"/>
<feature type="binding site" evidence="8">
    <location>
        <position position="432"/>
    </location>
    <ligand>
        <name>Zn(2+)</name>
        <dbReference type="ChEBI" id="CHEBI:29105"/>
        <label>1</label>
    </ligand>
</feature>
<accession>A0A365YNL0</accession>
<evidence type="ECO:0000256" key="2">
    <source>
        <dbReference type="ARBA" id="ARBA00022705"/>
    </source>
</evidence>
<keyword evidence="3 8" id="KW-0479">Metal-binding</keyword>
<dbReference type="GO" id="GO:0006269">
    <property type="term" value="P:DNA replication, synthesis of primer"/>
    <property type="evidence" value="ECO:0007669"/>
    <property type="project" value="UniProtKB-KW"/>
</dbReference>
<evidence type="ECO:0000256" key="4">
    <source>
        <dbReference type="ARBA" id="ARBA00022741"/>
    </source>
</evidence>
<dbReference type="EMBL" id="POAF01000001">
    <property type="protein sequence ID" value="RBM03850.1"/>
    <property type="molecule type" value="Genomic_DNA"/>
</dbReference>
<dbReference type="GO" id="GO:0003677">
    <property type="term" value="F:DNA binding"/>
    <property type="evidence" value="ECO:0007669"/>
    <property type="project" value="UniProtKB-UniRule"/>
</dbReference>
<comment type="function">
    <text evidence="8">Initiates the restart of stalled replication forks, which reloads the replicative helicase on sites other than the origin of replication. Recognizes and binds to abandoned replication forks and remodels them to uncover a helicase loading site. Promotes assembly of the primosome at these replication forks.</text>
</comment>
<reference evidence="10 11" key="1">
    <citation type="submission" date="2018-01" db="EMBL/GenBank/DDBJ databases">
        <title>Glutamicibacter soli strain NHPC-3 Whole genome sequence and assembly.</title>
        <authorList>
            <person name="Choudhury P."/>
            <person name="Gupta D."/>
            <person name="Sengupta K."/>
            <person name="Jawed A."/>
            <person name="Sultana N."/>
            <person name="Saha P."/>
        </authorList>
    </citation>
    <scope>NUCLEOTIDE SEQUENCE [LARGE SCALE GENOMIC DNA]</scope>
    <source>
        <strain evidence="10 11">NHPC-3</strain>
    </source>
</reference>
<dbReference type="GO" id="GO:0043138">
    <property type="term" value="F:3'-5' DNA helicase activity"/>
    <property type="evidence" value="ECO:0007669"/>
    <property type="project" value="TreeGrafter"/>
</dbReference>
<dbReference type="GO" id="GO:0006302">
    <property type="term" value="P:double-strand break repair"/>
    <property type="evidence" value="ECO:0007669"/>
    <property type="project" value="InterPro"/>
</dbReference>
<dbReference type="PANTHER" id="PTHR30580:SF0">
    <property type="entry name" value="PRIMOSOMAL PROTEIN N"/>
    <property type="match status" value="1"/>
</dbReference>
<dbReference type="GO" id="GO:1990077">
    <property type="term" value="C:primosome complex"/>
    <property type="evidence" value="ECO:0007669"/>
    <property type="project" value="UniProtKB-UniRule"/>
</dbReference>